<dbReference type="SUPFAM" id="SSF81321">
    <property type="entry name" value="Family A G protein-coupled receptor-like"/>
    <property type="match status" value="1"/>
</dbReference>
<feature type="transmembrane region" description="Helical" evidence="9">
    <location>
        <begin position="75"/>
        <end position="95"/>
    </location>
</feature>
<feature type="domain" description="G-protein coupled receptors family 1 profile" evidence="10">
    <location>
        <begin position="45"/>
        <end position="303"/>
    </location>
</feature>
<dbReference type="RefSeq" id="XP_031559983.1">
    <property type="nucleotide sequence ID" value="XM_031704123.1"/>
</dbReference>
<keyword evidence="4 8" id="KW-0297">G-protein coupled receptor</keyword>
<dbReference type="Gene3D" id="1.20.1070.10">
    <property type="entry name" value="Rhodopsin 7-helix transmembrane proteins"/>
    <property type="match status" value="1"/>
</dbReference>
<organism evidence="11 12">
    <name type="scientific">Actinia tenebrosa</name>
    <name type="common">Australian red waratah sea anemone</name>
    <dbReference type="NCBI Taxonomy" id="6105"/>
    <lineage>
        <taxon>Eukaryota</taxon>
        <taxon>Metazoa</taxon>
        <taxon>Cnidaria</taxon>
        <taxon>Anthozoa</taxon>
        <taxon>Hexacorallia</taxon>
        <taxon>Actiniaria</taxon>
        <taxon>Actiniidae</taxon>
        <taxon>Actinia</taxon>
    </lineage>
</organism>
<evidence type="ECO:0000256" key="2">
    <source>
        <dbReference type="ARBA" id="ARBA00022692"/>
    </source>
</evidence>
<dbReference type="GO" id="GO:0005886">
    <property type="term" value="C:plasma membrane"/>
    <property type="evidence" value="ECO:0007669"/>
    <property type="project" value="TreeGrafter"/>
</dbReference>
<keyword evidence="7 8" id="KW-0807">Transducer</keyword>
<evidence type="ECO:0000256" key="6">
    <source>
        <dbReference type="ARBA" id="ARBA00023170"/>
    </source>
</evidence>
<dbReference type="InterPro" id="IPR017452">
    <property type="entry name" value="GPCR_Rhodpsn_7TM"/>
</dbReference>
<dbReference type="AlphaFoldDB" id="A0A6P8HX52"/>
<sequence>MLSLFVSPNISNNSYVGVLSNDISQLNRGLKITLCSVVGVAGLLGNLLVILAVCRVPRMKTTTFYLIVNMSVSDILFTFISMPPFILGIAGYGLLVGGTLGSFLCKFVNFSVFSLMASSVLTMTAIAFDRFFAITKPMKDIINMVVLQRVVIAIWLISFVTSSPLIYSFQLGQDNIGCFCYEEWSPIFDEETGSRIYTLFDFIVIYMVPFLTIAVLYSLIARHLWFGKSSSSNGRQTQINLLRSRRKVVIMLITVIFFFIICWLPLQILTLLAYFSEIQDNREVLFMGEFLIRTNAAINPLLYLIFSSTFRQAVKETFVRSHTTRNPTIEITSPEKGNSGRRMSVPISYFSKNSIYHHNDSFLNLKRETTL</sequence>
<evidence type="ECO:0000256" key="4">
    <source>
        <dbReference type="ARBA" id="ARBA00023040"/>
    </source>
</evidence>
<evidence type="ECO:0000256" key="8">
    <source>
        <dbReference type="RuleBase" id="RU000688"/>
    </source>
</evidence>
<feature type="transmembrane region" description="Helical" evidence="9">
    <location>
        <begin position="284"/>
        <end position="306"/>
    </location>
</feature>
<keyword evidence="3 9" id="KW-1133">Transmembrane helix</keyword>
<evidence type="ECO:0000256" key="3">
    <source>
        <dbReference type="ARBA" id="ARBA00022989"/>
    </source>
</evidence>
<feature type="transmembrane region" description="Helical" evidence="9">
    <location>
        <begin position="107"/>
        <end position="129"/>
    </location>
</feature>
<accession>A0A6P8HX52</accession>
<dbReference type="OrthoDB" id="10053194at2759"/>
<comment type="similarity">
    <text evidence="8">Belongs to the G-protein coupled receptor 1 family.</text>
</comment>
<dbReference type="PANTHER" id="PTHR45695:SF9">
    <property type="entry name" value="LEUCOKININ RECEPTOR"/>
    <property type="match status" value="1"/>
</dbReference>
<proteinExistence type="inferred from homology"/>
<evidence type="ECO:0000256" key="1">
    <source>
        <dbReference type="ARBA" id="ARBA00004141"/>
    </source>
</evidence>
<reference evidence="12" key="1">
    <citation type="submission" date="2025-08" db="UniProtKB">
        <authorList>
            <consortium name="RefSeq"/>
        </authorList>
    </citation>
    <scope>IDENTIFICATION</scope>
    <source>
        <tissue evidence="12">Tentacle</tissue>
    </source>
</reference>
<evidence type="ECO:0000256" key="7">
    <source>
        <dbReference type="ARBA" id="ARBA00023224"/>
    </source>
</evidence>
<dbReference type="PRINTS" id="PR00237">
    <property type="entry name" value="GPCRRHODOPSN"/>
</dbReference>
<feature type="transmembrane region" description="Helical" evidence="9">
    <location>
        <begin position="203"/>
        <end position="227"/>
    </location>
</feature>
<dbReference type="InterPro" id="IPR000276">
    <property type="entry name" value="GPCR_Rhodpsn"/>
</dbReference>
<feature type="transmembrane region" description="Helical" evidence="9">
    <location>
        <begin position="248"/>
        <end position="272"/>
    </location>
</feature>
<dbReference type="GeneID" id="116296155"/>
<comment type="subcellular location">
    <subcellularLocation>
        <location evidence="1">Membrane</location>
        <topology evidence="1">Multi-pass membrane protein</topology>
    </subcellularLocation>
</comment>
<dbReference type="InParanoid" id="A0A6P8HX52"/>
<keyword evidence="11" id="KW-1185">Reference proteome</keyword>
<evidence type="ECO:0000259" key="10">
    <source>
        <dbReference type="PROSITE" id="PS50262"/>
    </source>
</evidence>
<protein>
    <submittedName>
        <fullName evidence="12">QRFP-like peptide receptor</fullName>
    </submittedName>
</protein>
<dbReference type="FunFam" id="1.20.1070.10:FF:000291">
    <property type="entry name" value="Predicted protein"/>
    <property type="match status" value="1"/>
</dbReference>
<evidence type="ECO:0000256" key="5">
    <source>
        <dbReference type="ARBA" id="ARBA00023136"/>
    </source>
</evidence>
<dbReference type="SMART" id="SM01381">
    <property type="entry name" value="7TM_GPCR_Srsx"/>
    <property type="match status" value="1"/>
</dbReference>
<dbReference type="PANTHER" id="PTHR45695">
    <property type="entry name" value="LEUCOKININ RECEPTOR-RELATED"/>
    <property type="match status" value="1"/>
</dbReference>
<feature type="transmembrane region" description="Helical" evidence="9">
    <location>
        <begin position="30"/>
        <end position="54"/>
    </location>
</feature>
<dbReference type="Pfam" id="PF00001">
    <property type="entry name" value="7tm_1"/>
    <property type="match status" value="1"/>
</dbReference>
<keyword evidence="2 8" id="KW-0812">Transmembrane</keyword>
<gene>
    <name evidence="12" type="primary">LOC116296155</name>
</gene>
<dbReference type="CDD" id="cd00637">
    <property type="entry name" value="7tm_classA_rhodopsin-like"/>
    <property type="match status" value="1"/>
</dbReference>
<evidence type="ECO:0000313" key="11">
    <source>
        <dbReference type="Proteomes" id="UP000515163"/>
    </source>
</evidence>
<evidence type="ECO:0000256" key="9">
    <source>
        <dbReference type="SAM" id="Phobius"/>
    </source>
</evidence>
<keyword evidence="6 8" id="KW-0675">Receptor</keyword>
<dbReference type="Proteomes" id="UP000515163">
    <property type="component" value="Unplaced"/>
</dbReference>
<keyword evidence="5 9" id="KW-0472">Membrane</keyword>
<dbReference type="KEGG" id="aten:116296155"/>
<feature type="transmembrane region" description="Helical" evidence="9">
    <location>
        <begin position="141"/>
        <end position="161"/>
    </location>
</feature>
<name>A0A6P8HX52_ACTTE</name>
<evidence type="ECO:0000313" key="12">
    <source>
        <dbReference type="RefSeq" id="XP_031559983.1"/>
    </source>
</evidence>
<dbReference type="PROSITE" id="PS00237">
    <property type="entry name" value="G_PROTEIN_RECEP_F1_1"/>
    <property type="match status" value="1"/>
</dbReference>
<dbReference type="GO" id="GO:0004930">
    <property type="term" value="F:G protein-coupled receptor activity"/>
    <property type="evidence" value="ECO:0007669"/>
    <property type="project" value="UniProtKB-KW"/>
</dbReference>
<dbReference type="PROSITE" id="PS50262">
    <property type="entry name" value="G_PROTEIN_RECEP_F1_2"/>
    <property type="match status" value="1"/>
</dbReference>